<evidence type="ECO:0000313" key="2">
    <source>
        <dbReference type="EMBL" id="UUC18831.1"/>
    </source>
</evidence>
<keyword evidence="1" id="KW-1133">Transmembrane helix</keyword>
<protein>
    <submittedName>
        <fullName evidence="2">Uncharacterized protein</fullName>
    </submittedName>
</protein>
<reference evidence="2" key="1">
    <citation type="submission" date="2022-07" db="EMBL/GenBank/DDBJ databases">
        <title>Complete genome of MD9.</title>
        <authorList>
            <person name="Cao G."/>
        </authorList>
    </citation>
    <scope>NUCLEOTIDE SEQUENCE</scope>
    <source>
        <strain evidence="2">MD9</strain>
    </source>
</reference>
<feature type="transmembrane region" description="Helical" evidence="1">
    <location>
        <begin position="12"/>
        <end position="37"/>
    </location>
</feature>
<accession>A0AAJ5LK94</accession>
<gene>
    <name evidence="2" type="ORF">NOV18_26915</name>
</gene>
<keyword evidence="1" id="KW-0472">Membrane</keyword>
<dbReference type="Proteomes" id="UP001058744">
    <property type="component" value="Chromosome"/>
</dbReference>
<dbReference type="AlphaFoldDB" id="A0AAJ5LK94"/>
<proteinExistence type="predicted"/>
<feature type="transmembrane region" description="Helical" evidence="1">
    <location>
        <begin position="134"/>
        <end position="155"/>
    </location>
</feature>
<dbReference type="EMBL" id="CP101700">
    <property type="protein sequence ID" value="UUC18831.1"/>
    <property type="molecule type" value="Genomic_DNA"/>
</dbReference>
<organism evidence="2 3">
    <name type="scientific">Pseudomonas asiatica</name>
    <dbReference type="NCBI Taxonomy" id="2219225"/>
    <lineage>
        <taxon>Bacteria</taxon>
        <taxon>Pseudomonadati</taxon>
        <taxon>Pseudomonadota</taxon>
        <taxon>Gammaproteobacteria</taxon>
        <taxon>Pseudomonadales</taxon>
        <taxon>Pseudomonadaceae</taxon>
        <taxon>Pseudomonas</taxon>
    </lineage>
</organism>
<keyword evidence="1" id="KW-0812">Transmembrane</keyword>
<feature type="transmembrane region" description="Helical" evidence="1">
    <location>
        <begin position="161"/>
        <end position="183"/>
    </location>
</feature>
<sequence length="233" mass="25689">MLEEFAAQFNSGWTAVAAVVGVLCLVPTKAIQLLHLYDSHLARRQHKLLKELRAAESSESLYAQYLDDALYLESFRIASGVRADRTKADFLMRLARTGHWNHWQIRQIARYLWVTPEQPRLTLRITAVETAGAWSARLVGFFLMIIGSISGLMIIAKASSFGAFLGGMGAQAMFIIGAALISSPFNSYRTARRFQKYLETYPEILDPVATTPSSLSIEGSMQGSGNAVVVKAA</sequence>
<evidence type="ECO:0000313" key="3">
    <source>
        <dbReference type="Proteomes" id="UP001058744"/>
    </source>
</evidence>
<dbReference type="RefSeq" id="WP_256381892.1">
    <property type="nucleotide sequence ID" value="NZ_CP101700.1"/>
</dbReference>
<name>A0AAJ5LK94_9PSED</name>
<evidence type="ECO:0000256" key="1">
    <source>
        <dbReference type="SAM" id="Phobius"/>
    </source>
</evidence>